<evidence type="ECO:0000313" key="2">
    <source>
        <dbReference type="EMBL" id="PON39184.1"/>
    </source>
</evidence>
<accession>A0A2P5ARM2</accession>
<dbReference type="AlphaFoldDB" id="A0A2P5ARM2"/>
<comment type="caution">
    <text evidence="2">The sequence shown here is derived from an EMBL/GenBank/DDBJ whole genome shotgun (WGS) entry which is preliminary data.</text>
</comment>
<evidence type="ECO:0000313" key="3">
    <source>
        <dbReference type="Proteomes" id="UP000237105"/>
    </source>
</evidence>
<name>A0A2P5ARM2_PARAD</name>
<reference evidence="3" key="1">
    <citation type="submission" date="2016-06" db="EMBL/GenBank/DDBJ databases">
        <title>Parallel loss of symbiosis genes in relatives of nitrogen-fixing non-legume Parasponia.</title>
        <authorList>
            <person name="Van Velzen R."/>
            <person name="Holmer R."/>
            <person name="Bu F."/>
            <person name="Rutten L."/>
            <person name="Van Zeijl A."/>
            <person name="Liu W."/>
            <person name="Santuari L."/>
            <person name="Cao Q."/>
            <person name="Sharma T."/>
            <person name="Shen D."/>
            <person name="Roswanjaya Y."/>
            <person name="Wardhani T."/>
            <person name="Kalhor M.S."/>
            <person name="Jansen J."/>
            <person name="Van den Hoogen J."/>
            <person name="Gungor B."/>
            <person name="Hartog M."/>
            <person name="Hontelez J."/>
            <person name="Verver J."/>
            <person name="Yang W.-C."/>
            <person name="Schijlen E."/>
            <person name="Repin R."/>
            <person name="Schilthuizen M."/>
            <person name="Schranz E."/>
            <person name="Heidstra R."/>
            <person name="Miyata K."/>
            <person name="Fedorova E."/>
            <person name="Kohlen W."/>
            <person name="Bisseling T."/>
            <person name="Smit S."/>
            <person name="Geurts R."/>
        </authorList>
    </citation>
    <scope>NUCLEOTIDE SEQUENCE [LARGE SCALE GENOMIC DNA]</scope>
    <source>
        <strain evidence="3">cv. WU1-14</strain>
    </source>
</reference>
<proteinExistence type="predicted"/>
<feature type="region of interest" description="Disordered" evidence="1">
    <location>
        <begin position="24"/>
        <end position="60"/>
    </location>
</feature>
<dbReference type="EMBL" id="JXTB01000473">
    <property type="protein sequence ID" value="PON39184.1"/>
    <property type="molecule type" value="Genomic_DNA"/>
</dbReference>
<keyword evidence="3" id="KW-1185">Reference proteome</keyword>
<dbReference type="Proteomes" id="UP000237105">
    <property type="component" value="Unassembled WGS sequence"/>
</dbReference>
<protein>
    <submittedName>
        <fullName evidence="2">Uncharacterized protein</fullName>
    </submittedName>
</protein>
<sequence length="60" mass="6984">MEEAIAEREVRREKQRLIRVENRKAADSFRAAQMAKIPPHSNAPKPNLNHQTISHQRAKQ</sequence>
<evidence type="ECO:0000256" key="1">
    <source>
        <dbReference type="SAM" id="MobiDB-lite"/>
    </source>
</evidence>
<organism evidence="2 3">
    <name type="scientific">Parasponia andersonii</name>
    <name type="common">Sponia andersonii</name>
    <dbReference type="NCBI Taxonomy" id="3476"/>
    <lineage>
        <taxon>Eukaryota</taxon>
        <taxon>Viridiplantae</taxon>
        <taxon>Streptophyta</taxon>
        <taxon>Embryophyta</taxon>
        <taxon>Tracheophyta</taxon>
        <taxon>Spermatophyta</taxon>
        <taxon>Magnoliopsida</taxon>
        <taxon>eudicotyledons</taxon>
        <taxon>Gunneridae</taxon>
        <taxon>Pentapetalae</taxon>
        <taxon>rosids</taxon>
        <taxon>fabids</taxon>
        <taxon>Rosales</taxon>
        <taxon>Cannabaceae</taxon>
        <taxon>Parasponia</taxon>
    </lineage>
</organism>
<gene>
    <name evidence="2" type="ORF">PanWU01x14_306950</name>
</gene>
<feature type="compositionally biased region" description="Polar residues" evidence="1">
    <location>
        <begin position="48"/>
        <end position="60"/>
    </location>
</feature>